<dbReference type="GO" id="GO:0003756">
    <property type="term" value="F:protein disulfide isomerase activity"/>
    <property type="evidence" value="ECO:0007669"/>
    <property type="project" value="UniProtKB-EC"/>
</dbReference>
<keyword evidence="6 11" id="KW-1015">Disulfide bond</keyword>
<protein>
    <recommendedName>
        <fullName evidence="2">protein disulfide-isomerase</fullName>
        <ecNumber evidence="2">5.3.4.1</ecNumber>
    </recommendedName>
    <alternativeName>
        <fullName evidence="10">Cysteine-rich with EGF-like domain protein 1</fullName>
    </alternativeName>
</protein>
<dbReference type="FunFam" id="2.10.25.10:FF:000038">
    <property type="entry name" value="Fibrillin 2"/>
    <property type="match status" value="1"/>
</dbReference>
<feature type="region of interest" description="Disordered" evidence="12">
    <location>
        <begin position="251"/>
        <end position="285"/>
    </location>
</feature>
<dbReference type="PROSITE" id="PS00010">
    <property type="entry name" value="ASX_HYDROXYL"/>
    <property type="match status" value="1"/>
</dbReference>
<feature type="region of interest" description="Disordered" evidence="12">
    <location>
        <begin position="297"/>
        <end position="318"/>
    </location>
</feature>
<dbReference type="Gene3D" id="2.10.25.10">
    <property type="entry name" value="Laminin"/>
    <property type="match status" value="1"/>
</dbReference>
<sequence>MGDRRRTKTRLKLSLVDGIDRSFTNHRPFNTSLLSFIVLSLVFLCNANVSDVASLVVIYDSRQRRTTKYNIITIGRICSSIERRLLHVPFNANTKLFVTNRRDLCRKLRASETTTHRTNSGEFGPVGLLDDRVSQSTLIGRLDDWPLFVNYTLSIRRDSVASSRLLAVAITIINIIIDSRARHCLNSTFIIERAKSDANTYGARSTRTIDVSSRRITSTNLALPSVHGQTVRGRGPVNAHDDDLRHKANALDNEDENEPSNPFFGNRVPSSSSSTSDNGSQGDNGILLIESLSRNPITSSMFPSPQSSVHTTTTTTNGLIHTPTIPLTYYTTFTYFTTVLRGQHTAMLSREIVSSTTHLQPIDRSVVTAIEFNDGYIRPSKTLVPLGMKTKGQTTTIYNMGSRVQIFNDDLYKHRHSAIELKELEKQAKHYLTKYTYFYTFISDSNTRYSTRVEETTSKFGGNLATLAPSLASSIDSDGLLPIVPTKSATVALGSRANGRMTTVVNLALNNYIHFDNVKDVHLKISPTQVVSLDQTMSSTLAHKTNPLIASSFDESGSISSSPIGQIGSITSHNGHSTPQLNNDHILRSNSLIVSSNSADTFDMISRTSSPSRSRSSSAVSRRPIRVKSSIVVVVECWHHFVVFVVHNISIEYGWSSRTIDHTNVVNHIVIYFRFASIVAYTVRRPTSGINRYFHRRPSSHLIQRSSSVFILSPSVQYEDISSSHQTISPIYTPTSVYSSSIVHSSRPSVTIELEPSSPKMESSIRSNELQSNTPILKPSKTSKSRLVVLTRLAGALNKWNPLYNSRVRVSSRKVFKSTSLFELSSLPMETSTVYETTTHTVPFTLGATTVFTTVEETNSLDSSADHSKSSAINSESKQLDATLFNKEQMDKAVSSIMTMAFGPSTTLVNEEHSSSTTAVIEPGSVIELDDLLGGVQDAGQIGETIKDIVNNIVIRPETNPSDETTTSTNDAESQTDIPPTTTSLAPSFNPSASGERTTPNLNSVKNRFPAYIASQNLPKYYMSSNEDKSLVIFSTQAADGDTSELPMSTRYVTSIEKSIKTLTLTSTKVYYTRDSPLTITSILTTTLPPVTYVSTIIGSKTILGTYNSITPTKTSSIDVSPTTTSSSSPVSPSTNRPRLHRPKNQEQPTLLKAKVVPFLNGKKISSTSPPTTISRNVTIGYESELQLCSPACNVTNKEHCKESESGRYSCECRPGYVRRPSDNMCQEIKNYLVMVRVSKTSENEVASAGNDLQSITRVARRQVGKKEGIAGLQVVSVERNSRNNGASMVNLTIQLDRVMPNVHDDLLKKLQSLGQVEKVVDFDECSSHIHNDCSPRARCINEPGSYRCQCLDNFIDLDQSLPGRLCSSEMKSCEYCHGRGDCWKNQGNTVCRCHPMFIGRRCEINGLLLAILVPIVAILVIVAIVCFLYCSRKLRQRNRRFKNLSAYGPVAVIGGTLDRKAMLETSSESSDPQHRSSHYANESNPASARGSMARRNGSRRESEPSLDRSMASYSAAGSHYNSLPPQILIPRARPPYTIHPGQ</sequence>
<feature type="region of interest" description="Disordered" evidence="12">
    <location>
        <begin position="1463"/>
        <end position="1543"/>
    </location>
</feature>
<keyword evidence="4" id="KW-0732">Signal</keyword>
<feature type="non-terminal residue" evidence="15">
    <location>
        <position position="1"/>
    </location>
</feature>
<feature type="compositionally biased region" description="Polar residues" evidence="12">
    <location>
        <begin position="959"/>
        <end position="1003"/>
    </location>
</feature>
<dbReference type="InterPro" id="IPR000742">
    <property type="entry name" value="EGF"/>
</dbReference>
<dbReference type="InterPro" id="IPR002049">
    <property type="entry name" value="LE_dom"/>
</dbReference>
<dbReference type="GO" id="GO:0005509">
    <property type="term" value="F:calcium ion binding"/>
    <property type="evidence" value="ECO:0007669"/>
    <property type="project" value="InterPro"/>
</dbReference>
<keyword evidence="13" id="KW-0812">Transmembrane</keyword>
<feature type="compositionally biased region" description="Low complexity" evidence="12">
    <location>
        <begin position="270"/>
        <end position="285"/>
    </location>
</feature>
<evidence type="ECO:0000256" key="6">
    <source>
        <dbReference type="ARBA" id="ARBA00023157"/>
    </source>
</evidence>
<dbReference type="PROSITE" id="PS00022">
    <property type="entry name" value="EGF_1"/>
    <property type="match status" value="1"/>
</dbReference>
<reference evidence="15" key="1">
    <citation type="submission" date="2022-12" db="EMBL/GenBank/DDBJ databases">
        <title>Genome assemblies of Blomia tropicalis.</title>
        <authorList>
            <person name="Cui Y."/>
        </authorList>
    </citation>
    <scope>NUCLEOTIDE SEQUENCE</scope>
    <source>
        <tissue evidence="15">Adult mites</tissue>
    </source>
</reference>
<keyword evidence="13" id="KW-0472">Membrane</keyword>
<evidence type="ECO:0000313" key="15">
    <source>
        <dbReference type="EMBL" id="KAJ6225519.1"/>
    </source>
</evidence>
<keyword evidence="8" id="KW-0676">Redox-active center</keyword>
<feature type="compositionally biased region" description="Polar residues" evidence="12">
    <location>
        <begin position="297"/>
        <end position="310"/>
    </location>
</feature>
<feature type="transmembrane region" description="Helical" evidence="13">
    <location>
        <begin position="1408"/>
        <end position="1431"/>
    </location>
</feature>
<feature type="region of interest" description="Disordered" evidence="12">
    <location>
        <begin position="756"/>
        <end position="777"/>
    </location>
</feature>
<dbReference type="SMART" id="SM00179">
    <property type="entry name" value="EGF_CA"/>
    <property type="match status" value="1"/>
</dbReference>
<dbReference type="Pfam" id="PF07645">
    <property type="entry name" value="EGF_CA"/>
    <property type="match status" value="1"/>
</dbReference>
<dbReference type="SMART" id="SM00181">
    <property type="entry name" value="EGF"/>
    <property type="match status" value="3"/>
</dbReference>
<dbReference type="InterPro" id="IPR009030">
    <property type="entry name" value="Growth_fac_rcpt_cys_sf"/>
</dbReference>
<feature type="region of interest" description="Disordered" evidence="12">
    <location>
        <begin position="957"/>
        <end position="1003"/>
    </location>
</feature>
<feature type="region of interest" description="Disordered" evidence="12">
    <location>
        <begin position="1114"/>
        <end position="1148"/>
    </location>
</feature>
<keyword evidence="3 11" id="KW-0245">EGF-like domain</keyword>
<dbReference type="Proteomes" id="UP001142055">
    <property type="component" value="Chromosome 1"/>
</dbReference>
<dbReference type="InterPro" id="IPR050751">
    <property type="entry name" value="ECM_structural_protein"/>
</dbReference>
<dbReference type="InterPro" id="IPR049883">
    <property type="entry name" value="NOTCH1_EGF-like"/>
</dbReference>
<accession>A0A9Q0RT56</accession>
<dbReference type="EMBL" id="JAPWDV010000001">
    <property type="protein sequence ID" value="KAJ6225519.1"/>
    <property type="molecule type" value="Genomic_DNA"/>
</dbReference>
<dbReference type="CDD" id="cd00054">
    <property type="entry name" value="EGF_CA"/>
    <property type="match status" value="1"/>
</dbReference>
<keyword evidence="7" id="KW-0413">Isomerase</keyword>
<evidence type="ECO:0000256" key="12">
    <source>
        <dbReference type="SAM" id="MobiDB-lite"/>
    </source>
</evidence>
<comment type="function">
    <text evidence="9">Protein disulfide isomerase. Promotes the localization of acetylcholine receptors (AChRs) to the plasma membrane.</text>
</comment>
<proteinExistence type="predicted"/>
<evidence type="ECO:0000259" key="14">
    <source>
        <dbReference type="PROSITE" id="PS50026"/>
    </source>
</evidence>
<dbReference type="PROSITE" id="PS01187">
    <property type="entry name" value="EGF_CA"/>
    <property type="match status" value="1"/>
</dbReference>
<comment type="caution">
    <text evidence="11">Lacks conserved residue(s) required for the propagation of feature annotation.</text>
</comment>
<feature type="domain" description="EGF-like" evidence="14">
    <location>
        <begin position="1322"/>
        <end position="1361"/>
    </location>
</feature>
<dbReference type="PANTHER" id="PTHR24034:SF89">
    <property type="entry name" value="COMPLEMENT COMPONENT C1Q RECEPTOR"/>
    <property type="match status" value="1"/>
</dbReference>
<feature type="compositionally biased region" description="Polar residues" evidence="12">
    <location>
        <begin position="760"/>
        <end position="775"/>
    </location>
</feature>
<dbReference type="InterPro" id="IPR001881">
    <property type="entry name" value="EGF-like_Ca-bd_dom"/>
</dbReference>
<keyword evidence="13" id="KW-1133">Transmembrane helix</keyword>
<dbReference type="InterPro" id="IPR000152">
    <property type="entry name" value="EGF-type_Asp/Asn_hydroxyl_site"/>
</dbReference>
<dbReference type="PROSITE" id="PS50026">
    <property type="entry name" value="EGF_3"/>
    <property type="match status" value="2"/>
</dbReference>
<dbReference type="PANTHER" id="PTHR24034">
    <property type="entry name" value="EGF-LIKE DOMAIN-CONTAINING PROTEIN"/>
    <property type="match status" value="1"/>
</dbReference>
<evidence type="ECO:0000256" key="8">
    <source>
        <dbReference type="ARBA" id="ARBA00023284"/>
    </source>
</evidence>
<dbReference type="SUPFAM" id="SSF57184">
    <property type="entry name" value="Growth factor receptor domain"/>
    <property type="match status" value="1"/>
</dbReference>
<dbReference type="CDD" id="cd00055">
    <property type="entry name" value="EGF_Lam"/>
    <property type="match status" value="1"/>
</dbReference>
<evidence type="ECO:0000256" key="7">
    <source>
        <dbReference type="ARBA" id="ARBA00023235"/>
    </source>
</evidence>
<keyword evidence="16" id="KW-1185">Reference proteome</keyword>
<feature type="disulfide bond" evidence="11">
    <location>
        <begin position="1394"/>
        <end position="1403"/>
    </location>
</feature>
<comment type="catalytic activity">
    <reaction evidence="1">
        <text>Catalyzes the rearrangement of -S-S- bonds in proteins.</text>
        <dbReference type="EC" id="5.3.4.1"/>
    </reaction>
</comment>
<evidence type="ECO:0000256" key="9">
    <source>
        <dbReference type="ARBA" id="ARBA00049626"/>
    </source>
</evidence>
<dbReference type="EC" id="5.3.4.1" evidence="2"/>
<evidence type="ECO:0000256" key="1">
    <source>
        <dbReference type="ARBA" id="ARBA00001182"/>
    </source>
</evidence>
<evidence type="ECO:0000256" key="11">
    <source>
        <dbReference type="PROSITE-ProRule" id="PRU00076"/>
    </source>
</evidence>
<dbReference type="InterPro" id="IPR018097">
    <property type="entry name" value="EGF_Ca-bd_CS"/>
</dbReference>
<evidence type="ECO:0000256" key="10">
    <source>
        <dbReference type="ARBA" id="ARBA00049822"/>
    </source>
</evidence>
<evidence type="ECO:0000256" key="13">
    <source>
        <dbReference type="SAM" id="Phobius"/>
    </source>
</evidence>
<gene>
    <name evidence="15" type="ORF">RDWZM_004064</name>
</gene>
<feature type="transmembrane region" description="Helical" evidence="13">
    <location>
        <begin position="33"/>
        <end position="59"/>
    </location>
</feature>
<evidence type="ECO:0000256" key="5">
    <source>
        <dbReference type="ARBA" id="ARBA00022737"/>
    </source>
</evidence>
<comment type="caution">
    <text evidence="15">The sequence shown here is derived from an EMBL/GenBank/DDBJ whole genome shotgun (WGS) entry which is preliminary data.</text>
</comment>
<dbReference type="PROSITE" id="PS01186">
    <property type="entry name" value="EGF_2"/>
    <property type="match status" value="1"/>
</dbReference>
<organism evidence="15 16">
    <name type="scientific">Blomia tropicalis</name>
    <name type="common">Mite</name>
    <dbReference type="NCBI Taxonomy" id="40697"/>
    <lineage>
        <taxon>Eukaryota</taxon>
        <taxon>Metazoa</taxon>
        <taxon>Ecdysozoa</taxon>
        <taxon>Arthropoda</taxon>
        <taxon>Chelicerata</taxon>
        <taxon>Arachnida</taxon>
        <taxon>Acari</taxon>
        <taxon>Acariformes</taxon>
        <taxon>Sarcoptiformes</taxon>
        <taxon>Astigmata</taxon>
        <taxon>Glycyphagoidea</taxon>
        <taxon>Echimyopodidae</taxon>
        <taxon>Blomia</taxon>
    </lineage>
</organism>
<feature type="compositionally biased region" description="Low complexity" evidence="12">
    <location>
        <begin position="1115"/>
        <end position="1135"/>
    </location>
</feature>
<evidence type="ECO:0000313" key="16">
    <source>
        <dbReference type="Proteomes" id="UP001142055"/>
    </source>
</evidence>
<name>A0A9Q0RT56_BLOTA</name>
<evidence type="ECO:0000256" key="4">
    <source>
        <dbReference type="ARBA" id="ARBA00022729"/>
    </source>
</evidence>
<dbReference type="OMA" id="TYTYFAT"/>
<feature type="region of interest" description="Disordered" evidence="12">
    <location>
        <begin position="223"/>
        <end position="242"/>
    </location>
</feature>
<feature type="domain" description="EGF-like" evidence="14">
    <location>
        <begin position="1370"/>
        <end position="1404"/>
    </location>
</feature>
<keyword evidence="5" id="KW-0677">Repeat</keyword>
<evidence type="ECO:0000256" key="3">
    <source>
        <dbReference type="ARBA" id="ARBA00022536"/>
    </source>
</evidence>
<evidence type="ECO:0000256" key="2">
    <source>
        <dbReference type="ARBA" id="ARBA00012723"/>
    </source>
</evidence>